<evidence type="ECO:0000256" key="2">
    <source>
        <dbReference type="SAM" id="Phobius"/>
    </source>
</evidence>
<feature type="compositionally biased region" description="Polar residues" evidence="1">
    <location>
        <begin position="15"/>
        <end position="25"/>
    </location>
</feature>
<name>A0ABD3RK86_9STRA</name>
<sequence length="290" mass="31587">MTDSDDESEAPRIQSRIQSAPPQTSTSELAAGISRWIEASSSFFYVELASLVLMFACVADWFPTTWHKYALSVACVSLIMCLILQTAEFLIPGFLELVVIDKRGDGSGGHTVQKLCSVFLLVWWIFGTGIITFHGPFVVTSNGWFGAWGGLLASVKWSIGLENSFYNGKSDGLKQLYNIAMCSVVLLFASIPPITQKWLHSSGAGLSIAGAALTLVAAAYLITLYSDVPRNMMKITVILLFTLWVVIAGVTTFHGPFLVTDNGYISAWLGCLCAMNLMLTEMKDASPERT</sequence>
<feature type="transmembrane region" description="Helical" evidence="2">
    <location>
        <begin position="263"/>
        <end position="279"/>
    </location>
</feature>
<feature type="region of interest" description="Disordered" evidence="1">
    <location>
        <begin position="1"/>
        <end position="25"/>
    </location>
</feature>
<keyword evidence="2" id="KW-1133">Transmembrane helix</keyword>
<dbReference type="AlphaFoldDB" id="A0ABD3RK86"/>
<feature type="transmembrane region" description="Helical" evidence="2">
    <location>
        <begin position="43"/>
        <end position="63"/>
    </location>
</feature>
<feature type="transmembrane region" description="Helical" evidence="2">
    <location>
        <begin position="237"/>
        <end position="257"/>
    </location>
</feature>
<proteinExistence type="predicted"/>
<feature type="transmembrane region" description="Helical" evidence="2">
    <location>
        <begin position="206"/>
        <end position="225"/>
    </location>
</feature>
<dbReference type="EMBL" id="JALLPB020000291">
    <property type="protein sequence ID" value="KAL3810941.1"/>
    <property type="molecule type" value="Genomic_DNA"/>
</dbReference>
<reference evidence="3 4" key="1">
    <citation type="submission" date="2024-10" db="EMBL/GenBank/DDBJ databases">
        <title>Updated reference genomes for cyclostephanoid diatoms.</title>
        <authorList>
            <person name="Roberts W.R."/>
            <person name="Alverson A.J."/>
        </authorList>
    </citation>
    <scope>NUCLEOTIDE SEQUENCE [LARGE SCALE GENOMIC DNA]</scope>
    <source>
        <strain evidence="3 4">AJA228-03</strain>
    </source>
</reference>
<evidence type="ECO:0000313" key="3">
    <source>
        <dbReference type="EMBL" id="KAL3810941.1"/>
    </source>
</evidence>
<feature type="transmembrane region" description="Helical" evidence="2">
    <location>
        <begin position="176"/>
        <end position="194"/>
    </location>
</feature>
<accession>A0ABD3RK86</accession>
<evidence type="ECO:0000256" key="1">
    <source>
        <dbReference type="SAM" id="MobiDB-lite"/>
    </source>
</evidence>
<dbReference type="Proteomes" id="UP001530377">
    <property type="component" value="Unassembled WGS sequence"/>
</dbReference>
<gene>
    <name evidence="3" type="ORF">ACHAXA_001114</name>
</gene>
<organism evidence="3 4">
    <name type="scientific">Cyclostephanos tholiformis</name>
    <dbReference type="NCBI Taxonomy" id="382380"/>
    <lineage>
        <taxon>Eukaryota</taxon>
        <taxon>Sar</taxon>
        <taxon>Stramenopiles</taxon>
        <taxon>Ochrophyta</taxon>
        <taxon>Bacillariophyta</taxon>
        <taxon>Coscinodiscophyceae</taxon>
        <taxon>Thalassiosirophycidae</taxon>
        <taxon>Stephanodiscales</taxon>
        <taxon>Stephanodiscaceae</taxon>
        <taxon>Cyclostephanos</taxon>
    </lineage>
</organism>
<keyword evidence="4" id="KW-1185">Reference proteome</keyword>
<feature type="transmembrane region" description="Helical" evidence="2">
    <location>
        <begin position="112"/>
        <end position="131"/>
    </location>
</feature>
<feature type="transmembrane region" description="Helical" evidence="2">
    <location>
        <begin position="69"/>
        <end position="91"/>
    </location>
</feature>
<comment type="caution">
    <text evidence="3">The sequence shown here is derived from an EMBL/GenBank/DDBJ whole genome shotgun (WGS) entry which is preliminary data.</text>
</comment>
<keyword evidence="2" id="KW-0812">Transmembrane</keyword>
<evidence type="ECO:0000313" key="4">
    <source>
        <dbReference type="Proteomes" id="UP001530377"/>
    </source>
</evidence>
<keyword evidence="2" id="KW-0472">Membrane</keyword>
<protein>
    <submittedName>
        <fullName evidence="3">Uncharacterized protein</fullName>
    </submittedName>
</protein>